<reference evidence="3 4" key="2">
    <citation type="submission" date="2018-11" db="EMBL/GenBank/DDBJ databases">
        <authorList>
            <consortium name="Pathogen Informatics"/>
        </authorList>
    </citation>
    <scope>NUCLEOTIDE SEQUENCE [LARGE SCALE GENOMIC DNA]</scope>
</reference>
<sequence length="163" mass="18657">MLLICNLLGIFHLQLLLAEVQRLMSLLREKEQNEREFKRRILESEAETKLWKKKYEMQKPPVIEMRENDADVSTELIDQLDSAAEKLSRLNAVNDLKLLQWLMSGGRNDSVRWLLAETESASSVGNNGKLNFGGQKLTDAHNQSCLWPPKKTVGSELHLCLLI</sequence>
<dbReference type="EMBL" id="UYRR01031185">
    <property type="protein sequence ID" value="VDK47335.1"/>
    <property type="molecule type" value="Genomic_DNA"/>
</dbReference>
<evidence type="ECO:0000313" key="5">
    <source>
        <dbReference type="WBParaSite" id="ASIM_0001295201-mRNA-1"/>
    </source>
</evidence>
<evidence type="ECO:0000313" key="3">
    <source>
        <dbReference type="EMBL" id="VDK47335.1"/>
    </source>
</evidence>
<dbReference type="AlphaFoldDB" id="A0A0M3JX90"/>
<reference evidence="5" key="1">
    <citation type="submission" date="2017-02" db="UniProtKB">
        <authorList>
            <consortium name="WormBaseParasite"/>
        </authorList>
    </citation>
    <scope>IDENTIFICATION</scope>
</reference>
<feature type="coiled-coil region" evidence="1">
    <location>
        <begin position="13"/>
        <end position="47"/>
    </location>
</feature>
<accession>A0A0M3JX90</accession>
<feature type="signal peptide" evidence="2">
    <location>
        <begin position="1"/>
        <end position="18"/>
    </location>
</feature>
<dbReference type="OrthoDB" id="5877640at2759"/>
<keyword evidence="1" id="KW-0175">Coiled coil</keyword>
<dbReference type="Proteomes" id="UP000267096">
    <property type="component" value="Unassembled WGS sequence"/>
</dbReference>
<keyword evidence="4" id="KW-1185">Reference proteome</keyword>
<feature type="chain" id="PRO_5043121066" evidence="2">
    <location>
        <begin position="19"/>
        <end position="163"/>
    </location>
</feature>
<gene>
    <name evidence="3" type="ORF">ASIM_LOCUS12418</name>
</gene>
<proteinExistence type="predicted"/>
<evidence type="ECO:0000256" key="1">
    <source>
        <dbReference type="SAM" id="Coils"/>
    </source>
</evidence>
<name>A0A0M3JX90_ANISI</name>
<organism evidence="5">
    <name type="scientific">Anisakis simplex</name>
    <name type="common">Herring worm</name>
    <dbReference type="NCBI Taxonomy" id="6269"/>
    <lineage>
        <taxon>Eukaryota</taxon>
        <taxon>Metazoa</taxon>
        <taxon>Ecdysozoa</taxon>
        <taxon>Nematoda</taxon>
        <taxon>Chromadorea</taxon>
        <taxon>Rhabditida</taxon>
        <taxon>Spirurina</taxon>
        <taxon>Ascaridomorpha</taxon>
        <taxon>Ascaridoidea</taxon>
        <taxon>Anisakidae</taxon>
        <taxon>Anisakis</taxon>
        <taxon>Anisakis simplex complex</taxon>
    </lineage>
</organism>
<evidence type="ECO:0000256" key="2">
    <source>
        <dbReference type="SAM" id="SignalP"/>
    </source>
</evidence>
<evidence type="ECO:0000313" key="4">
    <source>
        <dbReference type="Proteomes" id="UP000267096"/>
    </source>
</evidence>
<keyword evidence="2" id="KW-0732">Signal</keyword>
<protein>
    <submittedName>
        <fullName evidence="3 5">Uncharacterized protein</fullName>
    </submittedName>
</protein>
<dbReference type="WBParaSite" id="ASIM_0001295201-mRNA-1">
    <property type="protein sequence ID" value="ASIM_0001295201-mRNA-1"/>
    <property type="gene ID" value="ASIM_0001295201"/>
</dbReference>